<dbReference type="GO" id="GO:0005789">
    <property type="term" value="C:endoplasmic reticulum membrane"/>
    <property type="evidence" value="ECO:0007669"/>
    <property type="project" value="TreeGrafter"/>
</dbReference>
<sequence length="238" mass="27822">MAYTTESIQKFLETTCSLWSFPLFCAYLAMIVLSPIYQRVTSPLQMRPILIIHNFACSAASLYAMLGLLYGLSQSESTFQKGPSELMIPFFRIYWITKLVELLDTVFMMLRHRRRQISFLHVYHHCSMLLLSDVSYNLYPWPCIAFYLAINCFVHIVLYLYYGLSATFPDKSFPWKKHITQLQLLQFFIGFVHATIGHIYHGFCIYGIFYGMSMTILFSNFYYIAYVKGKNPSKSHQS</sequence>
<dbReference type="InterPro" id="IPR002076">
    <property type="entry name" value="ELO_fam"/>
</dbReference>
<keyword evidence="8 12" id="KW-0443">Lipid metabolism</keyword>
<keyword evidence="6 12" id="KW-0276">Fatty acid metabolism</keyword>
<evidence type="ECO:0000256" key="6">
    <source>
        <dbReference type="ARBA" id="ARBA00022832"/>
    </source>
</evidence>
<dbReference type="GO" id="GO:0009922">
    <property type="term" value="F:fatty acid elongase activity"/>
    <property type="evidence" value="ECO:0007669"/>
    <property type="project" value="UniProtKB-EC"/>
</dbReference>
<evidence type="ECO:0000313" key="13">
    <source>
        <dbReference type="EMBL" id="OWF34562.1"/>
    </source>
</evidence>
<keyword evidence="7 12" id="KW-1133">Transmembrane helix</keyword>
<evidence type="ECO:0000256" key="7">
    <source>
        <dbReference type="ARBA" id="ARBA00022989"/>
    </source>
</evidence>
<name>A0A210PDK9_MIZYE</name>
<dbReference type="GO" id="GO:0034625">
    <property type="term" value="P:fatty acid elongation, monounsaturated fatty acid"/>
    <property type="evidence" value="ECO:0007669"/>
    <property type="project" value="TreeGrafter"/>
</dbReference>
<evidence type="ECO:0000256" key="5">
    <source>
        <dbReference type="ARBA" id="ARBA00022692"/>
    </source>
</evidence>
<feature type="transmembrane region" description="Helical" evidence="12">
    <location>
        <begin position="145"/>
        <end position="164"/>
    </location>
</feature>
<dbReference type="InterPro" id="IPR030457">
    <property type="entry name" value="ELO_CS"/>
</dbReference>
<gene>
    <name evidence="13" type="ORF">KP79_PYT24836</name>
    <name evidence="14" type="ORF">KP79_PYT26139</name>
</gene>
<dbReference type="STRING" id="6573.A0A210PDK9"/>
<keyword evidence="15" id="KW-1185">Reference proteome</keyword>
<accession>A0A210PDK9</accession>
<keyword evidence="10 12" id="KW-0275">Fatty acid biosynthesis</keyword>
<keyword evidence="5 12" id="KW-0812">Transmembrane</keyword>
<dbReference type="PANTHER" id="PTHR11157">
    <property type="entry name" value="FATTY ACID ACYL TRANSFERASE-RELATED"/>
    <property type="match status" value="1"/>
</dbReference>
<feature type="transmembrane region" description="Helical" evidence="12">
    <location>
        <begin position="207"/>
        <end position="227"/>
    </location>
</feature>
<evidence type="ECO:0000256" key="8">
    <source>
        <dbReference type="ARBA" id="ARBA00023098"/>
    </source>
</evidence>
<dbReference type="PANTHER" id="PTHR11157:SF134">
    <property type="entry name" value="ELONGATION OF FATTY ACIDS PROTEIN 1-RELATED"/>
    <property type="match status" value="1"/>
</dbReference>
<keyword evidence="3 12" id="KW-0444">Lipid biosynthesis</keyword>
<dbReference type="GO" id="GO:0019367">
    <property type="term" value="P:fatty acid elongation, saturated fatty acid"/>
    <property type="evidence" value="ECO:0007669"/>
    <property type="project" value="TreeGrafter"/>
</dbReference>
<dbReference type="GO" id="GO:0034626">
    <property type="term" value="P:fatty acid elongation, polyunsaturated fatty acid"/>
    <property type="evidence" value="ECO:0007669"/>
    <property type="project" value="TreeGrafter"/>
</dbReference>
<feature type="transmembrane region" description="Helical" evidence="12">
    <location>
        <begin position="184"/>
        <end position="201"/>
    </location>
</feature>
<comment type="subcellular location">
    <subcellularLocation>
        <location evidence="1">Membrane</location>
        <topology evidence="1">Multi-pass membrane protein</topology>
    </subcellularLocation>
</comment>
<comment type="caution">
    <text evidence="13">The sequence shown here is derived from an EMBL/GenBank/DDBJ whole genome shotgun (WGS) entry which is preliminary data.</text>
</comment>
<dbReference type="GO" id="GO:0042761">
    <property type="term" value="P:very long-chain fatty acid biosynthetic process"/>
    <property type="evidence" value="ECO:0007669"/>
    <property type="project" value="TreeGrafter"/>
</dbReference>
<dbReference type="EMBL" id="NEDP02081835">
    <property type="protein sequence ID" value="OWF34562.1"/>
    <property type="molecule type" value="Genomic_DNA"/>
</dbReference>
<dbReference type="Pfam" id="PF01151">
    <property type="entry name" value="ELO"/>
    <property type="match status" value="1"/>
</dbReference>
<dbReference type="Proteomes" id="UP000242188">
    <property type="component" value="Unassembled WGS sequence"/>
</dbReference>
<evidence type="ECO:0000256" key="11">
    <source>
        <dbReference type="ARBA" id="ARBA00047375"/>
    </source>
</evidence>
<evidence type="ECO:0000256" key="10">
    <source>
        <dbReference type="ARBA" id="ARBA00023160"/>
    </source>
</evidence>
<dbReference type="EC" id="2.3.1.199" evidence="12"/>
<comment type="catalytic activity">
    <reaction evidence="11 12">
        <text>a very-long-chain acyl-CoA + malonyl-CoA + H(+) = a very-long-chain 3-oxoacyl-CoA + CO2 + CoA</text>
        <dbReference type="Rhea" id="RHEA:32727"/>
        <dbReference type="ChEBI" id="CHEBI:15378"/>
        <dbReference type="ChEBI" id="CHEBI:16526"/>
        <dbReference type="ChEBI" id="CHEBI:57287"/>
        <dbReference type="ChEBI" id="CHEBI:57384"/>
        <dbReference type="ChEBI" id="CHEBI:90725"/>
        <dbReference type="ChEBI" id="CHEBI:90736"/>
        <dbReference type="EC" id="2.3.1.199"/>
    </reaction>
</comment>
<evidence type="ECO:0000256" key="2">
    <source>
        <dbReference type="ARBA" id="ARBA00007263"/>
    </source>
</evidence>
<dbReference type="GO" id="GO:0030148">
    <property type="term" value="P:sphingolipid biosynthetic process"/>
    <property type="evidence" value="ECO:0007669"/>
    <property type="project" value="TreeGrafter"/>
</dbReference>
<evidence type="ECO:0000313" key="15">
    <source>
        <dbReference type="Proteomes" id="UP000242188"/>
    </source>
</evidence>
<organism evidence="13 15">
    <name type="scientific">Mizuhopecten yessoensis</name>
    <name type="common">Japanese scallop</name>
    <name type="synonym">Patinopecten yessoensis</name>
    <dbReference type="NCBI Taxonomy" id="6573"/>
    <lineage>
        <taxon>Eukaryota</taxon>
        <taxon>Metazoa</taxon>
        <taxon>Spiralia</taxon>
        <taxon>Lophotrochozoa</taxon>
        <taxon>Mollusca</taxon>
        <taxon>Bivalvia</taxon>
        <taxon>Autobranchia</taxon>
        <taxon>Pteriomorphia</taxon>
        <taxon>Pectinida</taxon>
        <taxon>Pectinoidea</taxon>
        <taxon>Pectinidae</taxon>
        <taxon>Mizuhopecten</taxon>
    </lineage>
</organism>
<dbReference type="EMBL" id="NEDP02003741">
    <property type="protein sequence ID" value="OWF47971.1"/>
    <property type="molecule type" value="Genomic_DNA"/>
</dbReference>
<protein>
    <recommendedName>
        <fullName evidence="12">Elongation of very long chain fatty acids protein</fullName>
        <ecNumber evidence="12">2.3.1.199</ecNumber>
    </recommendedName>
    <alternativeName>
        <fullName evidence="12">Very-long-chain 3-oxoacyl-CoA synthase</fullName>
    </alternativeName>
</protein>
<dbReference type="AlphaFoldDB" id="A0A210PDK9"/>
<evidence type="ECO:0000256" key="3">
    <source>
        <dbReference type="ARBA" id="ARBA00022516"/>
    </source>
</evidence>
<evidence type="ECO:0000256" key="4">
    <source>
        <dbReference type="ARBA" id="ARBA00022679"/>
    </source>
</evidence>
<keyword evidence="4 12" id="KW-0808">Transferase</keyword>
<feature type="transmembrane region" description="Helical" evidence="12">
    <location>
        <begin position="19"/>
        <end position="37"/>
    </location>
</feature>
<evidence type="ECO:0000256" key="9">
    <source>
        <dbReference type="ARBA" id="ARBA00023136"/>
    </source>
</evidence>
<evidence type="ECO:0000256" key="1">
    <source>
        <dbReference type="ARBA" id="ARBA00004141"/>
    </source>
</evidence>
<dbReference type="OrthoDB" id="434092at2759"/>
<evidence type="ECO:0000256" key="12">
    <source>
        <dbReference type="RuleBase" id="RU361115"/>
    </source>
</evidence>
<reference evidence="13 15" key="1">
    <citation type="journal article" date="2017" name="Nat. Ecol. Evol.">
        <title>Scallop genome provides insights into evolution of bilaterian karyotype and development.</title>
        <authorList>
            <person name="Wang S."/>
            <person name="Zhang J."/>
            <person name="Jiao W."/>
            <person name="Li J."/>
            <person name="Xun X."/>
            <person name="Sun Y."/>
            <person name="Guo X."/>
            <person name="Huan P."/>
            <person name="Dong B."/>
            <person name="Zhang L."/>
            <person name="Hu X."/>
            <person name="Sun X."/>
            <person name="Wang J."/>
            <person name="Zhao C."/>
            <person name="Wang Y."/>
            <person name="Wang D."/>
            <person name="Huang X."/>
            <person name="Wang R."/>
            <person name="Lv J."/>
            <person name="Li Y."/>
            <person name="Zhang Z."/>
            <person name="Liu B."/>
            <person name="Lu W."/>
            <person name="Hui Y."/>
            <person name="Liang J."/>
            <person name="Zhou Z."/>
            <person name="Hou R."/>
            <person name="Li X."/>
            <person name="Liu Y."/>
            <person name="Li H."/>
            <person name="Ning X."/>
            <person name="Lin Y."/>
            <person name="Zhao L."/>
            <person name="Xing Q."/>
            <person name="Dou J."/>
            <person name="Li Y."/>
            <person name="Mao J."/>
            <person name="Guo H."/>
            <person name="Dou H."/>
            <person name="Li T."/>
            <person name="Mu C."/>
            <person name="Jiang W."/>
            <person name="Fu Q."/>
            <person name="Fu X."/>
            <person name="Miao Y."/>
            <person name="Liu J."/>
            <person name="Yu Q."/>
            <person name="Li R."/>
            <person name="Liao H."/>
            <person name="Li X."/>
            <person name="Kong Y."/>
            <person name="Jiang Z."/>
            <person name="Chourrout D."/>
            <person name="Li R."/>
            <person name="Bao Z."/>
        </authorList>
    </citation>
    <scope>NUCLEOTIDE SEQUENCE [LARGE SCALE GENOMIC DNA]</scope>
    <source>
        <strain evidence="13 15">PY_sf001</strain>
    </source>
</reference>
<keyword evidence="9 12" id="KW-0472">Membrane</keyword>
<evidence type="ECO:0000313" key="14">
    <source>
        <dbReference type="EMBL" id="OWF47971.1"/>
    </source>
</evidence>
<feature type="transmembrane region" description="Helical" evidence="12">
    <location>
        <begin position="49"/>
        <end position="72"/>
    </location>
</feature>
<proteinExistence type="inferred from homology"/>
<comment type="similarity">
    <text evidence="2 12">Belongs to the ELO family.</text>
</comment>
<dbReference type="PROSITE" id="PS01188">
    <property type="entry name" value="ELO"/>
    <property type="match status" value="1"/>
</dbReference>